<feature type="binding site" evidence="7">
    <location>
        <position position="323"/>
    </location>
    <ligand>
        <name>FMN</name>
        <dbReference type="ChEBI" id="CHEBI:58210"/>
    </ligand>
</feature>
<keyword evidence="5 7" id="KW-0057">Aromatic amino acid biosynthesis</keyword>
<name>A0ABQ6VY60_9PROT</name>
<keyword evidence="6 7" id="KW-0456">Lyase</keyword>
<comment type="cofactor">
    <cofactor evidence="7 8">
        <name>FMNH2</name>
        <dbReference type="ChEBI" id="CHEBI:57618"/>
    </cofactor>
    <text evidence="7 8">Reduced FMN (FMNH(2)).</text>
</comment>
<evidence type="ECO:0000256" key="4">
    <source>
        <dbReference type="ARBA" id="ARBA00022605"/>
    </source>
</evidence>
<protein>
    <recommendedName>
        <fullName evidence="3 7">Chorismate synthase</fullName>
        <shortName evidence="7">CS</shortName>
        <ecNumber evidence="3 7">4.2.3.5</ecNumber>
    </recommendedName>
    <alternativeName>
        <fullName evidence="7">5-enolpyruvylshikimate-3-phosphate phospholyase</fullName>
    </alternativeName>
</protein>
<dbReference type="PANTHER" id="PTHR21085">
    <property type="entry name" value="CHORISMATE SYNTHASE"/>
    <property type="match status" value="1"/>
</dbReference>
<gene>
    <name evidence="7" type="primary">aroC</name>
    <name evidence="9" type="ORF">D3W54_13670</name>
</gene>
<keyword evidence="7" id="KW-0274">FAD</keyword>
<dbReference type="InterPro" id="IPR000453">
    <property type="entry name" value="Chorismate_synth"/>
</dbReference>
<evidence type="ECO:0000256" key="3">
    <source>
        <dbReference type="ARBA" id="ARBA00013036"/>
    </source>
</evidence>
<comment type="caution">
    <text evidence="9">The sequence shown here is derived from an EMBL/GenBank/DDBJ whole genome shotgun (WGS) entry which is preliminary data.</text>
</comment>
<evidence type="ECO:0000256" key="6">
    <source>
        <dbReference type="ARBA" id="ARBA00023239"/>
    </source>
</evidence>
<keyword evidence="7" id="KW-0285">Flavoprotein</keyword>
<keyword evidence="10" id="KW-1185">Reference proteome</keyword>
<evidence type="ECO:0000256" key="5">
    <source>
        <dbReference type="ARBA" id="ARBA00023141"/>
    </source>
</evidence>
<evidence type="ECO:0000256" key="7">
    <source>
        <dbReference type="HAMAP-Rule" id="MF_00300"/>
    </source>
</evidence>
<dbReference type="PANTHER" id="PTHR21085:SF0">
    <property type="entry name" value="CHORISMATE SYNTHASE"/>
    <property type="match status" value="1"/>
</dbReference>
<sequence>MSYNTFGHLFRVTTWGESHGSAIGCVIDGCPPGLVLDVADIQPWLDRRRPGQSRFTTQRQEADQVEILSGVFEGRTTGTPISLVIRNTDQRSRDYGDIATRYRPGHADVAYDMKYGIRDYRGGGRSSARETAMRVAAGAVARKVLGDMVSIRGALVQVGPHAVDRARMDWGMVNENSLFCPDVAILPVWEEYLADIRKKGSSIGAVIEVVAEGVPPGLGAPIYGKLDSDLAMALMSINAVKGVEIGEGFASARLTGEENADPMRMENGMLHFASNHAGGVLGGISTGQPVVARFAVKPTSSILTPVPSVTREKENVDVMTKGRHDPCVGIRAVPVGEAMMACVLADHLLRHRGQVGDYKPVVL</sequence>
<accession>A0ABQ6VY60</accession>
<dbReference type="HAMAP" id="MF_00300">
    <property type="entry name" value="Chorismate_synth"/>
    <property type="match status" value="1"/>
</dbReference>
<reference evidence="9 10" key="1">
    <citation type="submission" date="2018-09" db="EMBL/GenBank/DDBJ databases">
        <title>Genome sequence and characterization of the bcs clusters for the production of nanocellulose from the low pH resistant strain Komagataeibacter medellinensis ID13488.</title>
        <authorList>
            <person name="Hernandez-Arriaga A.M."/>
            <person name="Del Cerro C."/>
            <person name="Urbina L."/>
            <person name="Eceiza A."/>
            <person name="Retegi A."/>
            <person name="Prieto M.A."/>
        </authorList>
    </citation>
    <scope>NUCLEOTIDE SEQUENCE [LARGE SCALE GENOMIC DNA]</scope>
    <source>
        <strain evidence="9 10">ID13488</strain>
    </source>
</reference>
<dbReference type="NCBIfam" id="NF003793">
    <property type="entry name" value="PRK05382.1"/>
    <property type="match status" value="1"/>
</dbReference>
<dbReference type="InterPro" id="IPR035904">
    <property type="entry name" value="Chorismate_synth_AroC_sf"/>
</dbReference>
<dbReference type="PROSITE" id="PS00788">
    <property type="entry name" value="CHORISMATE_SYNTHASE_2"/>
    <property type="match status" value="1"/>
</dbReference>
<comment type="function">
    <text evidence="7">Catalyzes the anti-1,4-elimination of the C-3 phosphate and the C-6 proR hydrogen from 5-enolpyruvylshikimate-3-phosphate (EPSP) to yield chorismate, which is the branch point compound that serves as the starting substrate for the three terminal pathways of aromatic amino acid biosynthesis. This reaction introduces a second double bond into the aromatic ring system.</text>
</comment>
<dbReference type="PROSITE" id="PS00789">
    <property type="entry name" value="CHORISMATE_SYNTHASE_3"/>
    <property type="match status" value="1"/>
</dbReference>
<feature type="binding site" evidence="7">
    <location>
        <position position="282"/>
    </location>
    <ligand>
        <name>FMN</name>
        <dbReference type="ChEBI" id="CHEBI:58210"/>
    </ligand>
</feature>
<comment type="catalytic activity">
    <reaction evidence="7 8">
        <text>5-O-(1-carboxyvinyl)-3-phosphoshikimate = chorismate + phosphate</text>
        <dbReference type="Rhea" id="RHEA:21020"/>
        <dbReference type="ChEBI" id="CHEBI:29748"/>
        <dbReference type="ChEBI" id="CHEBI:43474"/>
        <dbReference type="ChEBI" id="CHEBI:57701"/>
        <dbReference type="EC" id="4.2.3.5"/>
    </reaction>
</comment>
<feature type="binding site" evidence="7">
    <location>
        <begin position="125"/>
        <end position="127"/>
    </location>
    <ligand>
        <name>FMN</name>
        <dbReference type="ChEBI" id="CHEBI:58210"/>
    </ligand>
</feature>
<dbReference type="EC" id="4.2.3.5" evidence="3 7"/>
<evidence type="ECO:0000256" key="2">
    <source>
        <dbReference type="ARBA" id="ARBA00008014"/>
    </source>
</evidence>
<dbReference type="SUPFAM" id="SSF103263">
    <property type="entry name" value="Chorismate synthase, AroC"/>
    <property type="match status" value="1"/>
</dbReference>
<organism evidence="9 10">
    <name type="scientific">Komagataeibacter medellinensis</name>
    <dbReference type="NCBI Taxonomy" id="1177712"/>
    <lineage>
        <taxon>Bacteria</taxon>
        <taxon>Pseudomonadati</taxon>
        <taxon>Pseudomonadota</taxon>
        <taxon>Alphaproteobacteria</taxon>
        <taxon>Acetobacterales</taxon>
        <taxon>Acetobacteraceae</taxon>
        <taxon>Komagataeibacter</taxon>
    </lineage>
</organism>
<dbReference type="PROSITE" id="PS00787">
    <property type="entry name" value="CHORISMATE_SYNTHASE_1"/>
    <property type="match status" value="1"/>
</dbReference>
<dbReference type="GO" id="GO:0004107">
    <property type="term" value="F:chorismate synthase activity"/>
    <property type="evidence" value="ECO:0007669"/>
    <property type="project" value="UniProtKB-EC"/>
</dbReference>
<comment type="pathway">
    <text evidence="1 7 8">Metabolic intermediate biosynthesis; chorismate biosynthesis; chorismate from D-erythrose 4-phosphate and phosphoenolpyruvate: step 7/7.</text>
</comment>
<evidence type="ECO:0000313" key="9">
    <source>
        <dbReference type="EMBL" id="KAB8125073.1"/>
    </source>
</evidence>
<feature type="binding site" evidence="7">
    <location>
        <begin position="238"/>
        <end position="239"/>
    </location>
    <ligand>
        <name>FMN</name>
        <dbReference type="ChEBI" id="CHEBI:58210"/>
    </ligand>
</feature>
<evidence type="ECO:0000256" key="1">
    <source>
        <dbReference type="ARBA" id="ARBA00005044"/>
    </source>
</evidence>
<keyword evidence="7" id="KW-0288">FMN</keyword>
<dbReference type="NCBIfam" id="TIGR00033">
    <property type="entry name" value="aroC"/>
    <property type="match status" value="1"/>
</dbReference>
<dbReference type="Gene3D" id="3.60.150.10">
    <property type="entry name" value="Chorismate synthase AroC"/>
    <property type="match status" value="1"/>
</dbReference>
<keyword evidence="7" id="KW-0521">NADP</keyword>
<evidence type="ECO:0000313" key="10">
    <source>
        <dbReference type="Proteomes" id="UP000427842"/>
    </source>
</evidence>
<dbReference type="EMBL" id="QYAZ01000001">
    <property type="protein sequence ID" value="KAB8125073.1"/>
    <property type="molecule type" value="Genomic_DNA"/>
</dbReference>
<dbReference type="CDD" id="cd07304">
    <property type="entry name" value="Chorismate_synthase"/>
    <property type="match status" value="1"/>
</dbReference>
<dbReference type="InterPro" id="IPR020541">
    <property type="entry name" value="Chorismate_synthase_CS"/>
</dbReference>
<dbReference type="Proteomes" id="UP000427842">
    <property type="component" value="Unassembled WGS sequence"/>
</dbReference>
<feature type="binding site" evidence="7">
    <location>
        <begin position="297"/>
        <end position="301"/>
    </location>
    <ligand>
        <name>FMN</name>
        <dbReference type="ChEBI" id="CHEBI:58210"/>
    </ligand>
</feature>
<dbReference type="PIRSF" id="PIRSF001456">
    <property type="entry name" value="Chorismate_synth"/>
    <property type="match status" value="1"/>
</dbReference>
<comment type="similarity">
    <text evidence="2 7 8">Belongs to the chorismate synthase family.</text>
</comment>
<evidence type="ECO:0000256" key="8">
    <source>
        <dbReference type="RuleBase" id="RU000605"/>
    </source>
</evidence>
<comment type="subunit">
    <text evidence="7">Homotetramer.</text>
</comment>
<dbReference type="RefSeq" id="WP_153471498.1">
    <property type="nucleotide sequence ID" value="NZ_QYAZ01000001.1"/>
</dbReference>
<dbReference type="Pfam" id="PF01264">
    <property type="entry name" value="Chorismate_synt"/>
    <property type="match status" value="1"/>
</dbReference>
<proteinExistence type="inferred from homology"/>
<keyword evidence="4 7" id="KW-0028">Amino-acid biosynthesis</keyword>
<feature type="binding site" evidence="7">
    <location>
        <position position="48"/>
    </location>
    <ligand>
        <name>NADP(+)</name>
        <dbReference type="ChEBI" id="CHEBI:58349"/>
    </ligand>
</feature>
<feature type="binding site" evidence="7">
    <location>
        <position position="54"/>
    </location>
    <ligand>
        <name>NADP(+)</name>
        <dbReference type="ChEBI" id="CHEBI:58349"/>
    </ligand>
</feature>